<dbReference type="CTD" id="20241898"/>
<dbReference type="KEGG" id="lgi:LOTGIDRAFT_171774"/>
<proteinExistence type="predicted"/>
<evidence type="ECO:0000313" key="2">
    <source>
        <dbReference type="Proteomes" id="UP000030746"/>
    </source>
</evidence>
<accession>V4AF98</accession>
<organism evidence="1 2">
    <name type="scientific">Lottia gigantea</name>
    <name type="common">Giant owl limpet</name>
    <dbReference type="NCBI Taxonomy" id="225164"/>
    <lineage>
        <taxon>Eukaryota</taxon>
        <taxon>Metazoa</taxon>
        <taxon>Spiralia</taxon>
        <taxon>Lophotrochozoa</taxon>
        <taxon>Mollusca</taxon>
        <taxon>Gastropoda</taxon>
        <taxon>Patellogastropoda</taxon>
        <taxon>Lottioidea</taxon>
        <taxon>Lottiidae</taxon>
        <taxon>Lottia</taxon>
    </lineage>
</organism>
<protein>
    <submittedName>
        <fullName evidence="1">Uncharacterized protein</fullName>
    </submittedName>
</protein>
<dbReference type="GeneID" id="20241898"/>
<dbReference type="EMBL" id="KB200130">
    <property type="protein sequence ID" value="ESP02699.1"/>
    <property type="molecule type" value="Genomic_DNA"/>
</dbReference>
<keyword evidence="2" id="KW-1185">Reference proteome</keyword>
<dbReference type="Proteomes" id="UP000030746">
    <property type="component" value="Unassembled WGS sequence"/>
</dbReference>
<dbReference type="AlphaFoldDB" id="V4AF98"/>
<evidence type="ECO:0000313" key="1">
    <source>
        <dbReference type="EMBL" id="ESP02699.1"/>
    </source>
</evidence>
<dbReference type="HOGENOM" id="CLU_1201007_0_0_1"/>
<reference evidence="1 2" key="1">
    <citation type="journal article" date="2013" name="Nature">
        <title>Insights into bilaterian evolution from three spiralian genomes.</title>
        <authorList>
            <person name="Simakov O."/>
            <person name="Marletaz F."/>
            <person name="Cho S.J."/>
            <person name="Edsinger-Gonzales E."/>
            <person name="Havlak P."/>
            <person name="Hellsten U."/>
            <person name="Kuo D.H."/>
            <person name="Larsson T."/>
            <person name="Lv J."/>
            <person name="Arendt D."/>
            <person name="Savage R."/>
            <person name="Osoegawa K."/>
            <person name="de Jong P."/>
            <person name="Grimwood J."/>
            <person name="Chapman J.A."/>
            <person name="Shapiro H."/>
            <person name="Aerts A."/>
            <person name="Otillar R.P."/>
            <person name="Terry A.Y."/>
            <person name="Boore J.L."/>
            <person name="Grigoriev I.V."/>
            <person name="Lindberg D.R."/>
            <person name="Seaver E.C."/>
            <person name="Weisblat D.A."/>
            <person name="Putnam N.H."/>
            <person name="Rokhsar D.S."/>
        </authorList>
    </citation>
    <scope>NUCLEOTIDE SEQUENCE [LARGE SCALE GENOMIC DNA]</scope>
</reference>
<sequence length="231" mass="26507">MFSWLKKRCRRKSAPSLVPVSKRIKSNVSVQAVATPVPQNPYFTLEDEPEYHIYESEYHIYEEVNYSALHDMSAAVTSLTSKLMDDFEEDNIWCKRETMTCPLCRKEQSCDCITSDFESDANSTYHLDTVPTSTPDPFARLKKTRRSFHGNEILRCNSHVQDTINKQRRPVHRAMSDIQQRPLPAIPIRSRLCDVSSDDDSSGFYETMNSESDLYEEVSTISSPSLKCTTV</sequence>
<gene>
    <name evidence="1" type="ORF">LOTGIDRAFT_171774</name>
</gene>
<name>V4AF98_LOTGI</name>
<dbReference type="RefSeq" id="XP_009046583.1">
    <property type="nucleotide sequence ID" value="XM_009048335.1"/>
</dbReference>